<name>A0A3M7R528_BRAPC</name>
<keyword evidence="2" id="KW-1185">Reference proteome</keyword>
<organism evidence="1 2">
    <name type="scientific">Brachionus plicatilis</name>
    <name type="common">Marine rotifer</name>
    <name type="synonym">Brachionus muelleri</name>
    <dbReference type="NCBI Taxonomy" id="10195"/>
    <lineage>
        <taxon>Eukaryota</taxon>
        <taxon>Metazoa</taxon>
        <taxon>Spiralia</taxon>
        <taxon>Gnathifera</taxon>
        <taxon>Rotifera</taxon>
        <taxon>Eurotatoria</taxon>
        <taxon>Monogononta</taxon>
        <taxon>Pseudotrocha</taxon>
        <taxon>Ploima</taxon>
        <taxon>Brachionidae</taxon>
        <taxon>Brachionus</taxon>
    </lineage>
</organism>
<accession>A0A3M7R528</accession>
<dbReference type="AlphaFoldDB" id="A0A3M7R528"/>
<sequence length="119" mass="14216">MTLKNKIRCIVLIVTNSSQNLRTRIIPKIYFIDNKIIYDHISFNKKSKICFLLNQNPNRIYRVLQILITIPSKTYSDKMSLLTIFTFKKNSLIEKTPYNLSQYESIRTEKVKKKLEERK</sequence>
<comment type="caution">
    <text evidence="1">The sequence shown here is derived from an EMBL/GenBank/DDBJ whole genome shotgun (WGS) entry which is preliminary data.</text>
</comment>
<evidence type="ECO:0000313" key="1">
    <source>
        <dbReference type="EMBL" id="RNA18702.1"/>
    </source>
</evidence>
<protein>
    <submittedName>
        <fullName evidence="1">Uncharacterized protein</fullName>
    </submittedName>
</protein>
<gene>
    <name evidence="1" type="ORF">BpHYR1_041299</name>
</gene>
<proteinExistence type="predicted"/>
<reference evidence="1 2" key="1">
    <citation type="journal article" date="2018" name="Sci. Rep.">
        <title>Genomic signatures of local adaptation to the degree of environmental predictability in rotifers.</title>
        <authorList>
            <person name="Franch-Gras L."/>
            <person name="Hahn C."/>
            <person name="Garcia-Roger E.M."/>
            <person name="Carmona M.J."/>
            <person name="Serra M."/>
            <person name="Gomez A."/>
        </authorList>
    </citation>
    <scope>NUCLEOTIDE SEQUENCE [LARGE SCALE GENOMIC DNA]</scope>
    <source>
        <strain evidence="1">HYR1</strain>
    </source>
</reference>
<evidence type="ECO:0000313" key="2">
    <source>
        <dbReference type="Proteomes" id="UP000276133"/>
    </source>
</evidence>
<dbReference type="EMBL" id="REGN01004185">
    <property type="protein sequence ID" value="RNA18702.1"/>
    <property type="molecule type" value="Genomic_DNA"/>
</dbReference>
<dbReference type="Proteomes" id="UP000276133">
    <property type="component" value="Unassembled WGS sequence"/>
</dbReference>